<feature type="region of interest" description="Disordered" evidence="1">
    <location>
        <begin position="222"/>
        <end position="242"/>
    </location>
</feature>
<dbReference type="RefSeq" id="XP_005768138.1">
    <property type="nucleotide sequence ID" value="XM_005768081.1"/>
</dbReference>
<dbReference type="Proteomes" id="UP000013827">
    <property type="component" value="Unassembled WGS sequence"/>
</dbReference>
<reference evidence="2" key="2">
    <citation type="submission" date="2024-10" db="UniProtKB">
        <authorList>
            <consortium name="EnsemblProtists"/>
        </authorList>
    </citation>
    <scope>IDENTIFICATION</scope>
</reference>
<evidence type="ECO:0000256" key="1">
    <source>
        <dbReference type="SAM" id="MobiDB-lite"/>
    </source>
</evidence>
<dbReference type="AlphaFoldDB" id="A0A0D3IWS4"/>
<keyword evidence="3" id="KW-1185">Reference proteome</keyword>
<sequence>MLTTWLERSPTLAAALQAATGDSVDGEDGSEAEAAEAAAGLALGRAPLVEGGGKGNGVVVSVAATVVDDDASDAGSSGSAAWVDAEAIEVDADEAIGAAGGASELFIAASATPPPPAGWEWPRKGDEIEVDEDGLSTVCRRATVTAVMADGWFQAVARSPSDEAVCHWFTWREEGTDWRRAAPSPLATSAPLSAPRGRLCGNTHERVGGAFGCILPAGHAGPHDYAPRRERRSAKRPLDASATAGPACRRALHLAVVSETALVSMHRRVVPQWEPRAVATEAEAAVGAAVEGAEALRGDDEVEVEVEQESESGVGAEAPSDDDEGCAATSGGSSATHPAPTVATEAEGLQLKFSH</sequence>
<dbReference type="HOGENOM" id="CLU_781756_0_0_1"/>
<feature type="compositionally biased region" description="Acidic residues" evidence="1">
    <location>
        <begin position="300"/>
        <end position="310"/>
    </location>
</feature>
<reference evidence="3" key="1">
    <citation type="journal article" date="2013" name="Nature">
        <title>Pan genome of the phytoplankton Emiliania underpins its global distribution.</title>
        <authorList>
            <person name="Read B.A."/>
            <person name="Kegel J."/>
            <person name="Klute M.J."/>
            <person name="Kuo A."/>
            <person name="Lefebvre S.C."/>
            <person name="Maumus F."/>
            <person name="Mayer C."/>
            <person name="Miller J."/>
            <person name="Monier A."/>
            <person name="Salamov A."/>
            <person name="Young J."/>
            <person name="Aguilar M."/>
            <person name="Claverie J.M."/>
            <person name="Frickenhaus S."/>
            <person name="Gonzalez K."/>
            <person name="Herman E.K."/>
            <person name="Lin Y.C."/>
            <person name="Napier J."/>
            <person name="Ogata H."/>
            <person name="Sarno A.F."/>
            <person name="Shmutz J."/>
            <person name="Schroeder D."/>
            <person name="de Vargas C."/>
            <person name="Verret F."/>
            <person name="von Dassow P."/>
            <person name="Valentin K."/>
            <person name="Van de Peer Y."/>
            <person name="Wheeler G."/>
            <person name="Dacks J.B."/>
            <person name="Delwiche C.F."/>
            <person name="Dyhrman S.T."/>
            <person name="Glockner G."/>
            <person name="John U."/>
            <person name="Richards T."/>
            <person name="Worden A.Z."/>
            <person name="Zhang X."/>
            <person name="Grigoriev I.V."/>
            <person name="Allen A.E."/>
            <person name="Bidle K."/>
            <person name="Borodovsky M."/>
            <person name="Bowler C."/>
            <person name="Brownlee C."/>
            <person name="Cock J.M."/>
            <person name="Elias M."/>
            <person name="Gladyshev V.N."/>
            <person name="Groth M."/>
            <person name="Guda C."/>
            <person name="Hadaegh A."/>
            <person name="Iglesias-Rodriguez M.D."/>
            <person name="Jenkins J."/>
            <person name="Jones B.M."/>
            <person name="Lawson T."/>
            <person name="Leese F."/>
            <person name="Lindquist E."/>
            <person name="Lobanov A."/>
            <person name="Lomsadze A."/>
            <person name="Malik S.B."/>
            <person name="Marsh M.E."/>
            <person name="Mackinder L."/>
            <person name="Mock T."/>
            <person name="Mueller-Roeber B."/>
            <person name="Pagarete A."/>
            <person name="Parker M."/>
            <person name="Probert I."/>
            <person name="Quesneville H."/>
            <person name="Raines C."/>
            <person name="Rensing S.A."/>
            <person name="Riano-Pachon D.M."/>
            <person name="Richier S."/>
            <person name="Rokitta S."/>
            <person name="Shiraiwa Y."/>
            <person name="Soanes D.M."/>
            <person name="van der Giezen M."/>
            <person name="Wahlund T.M."/>
            <person name="Williams B."/>
            <person name="Wilson W."/>
            <person name="Wolfe G."/>
            <person name="Wurch L.L."/>
        </authorList>
    </citation>
    <scope>NUCLEOTIDE SEQUENCE</scope>
</reference>
<protein>
    <submittedName>
        <fullName evidence="2">Uncharacterized protein</fullName>
    </submittedName>
</protein>
<dbReference type="KEGG" id="ehx:EMIHUDRAFT_103219"/>
<feature type="region of interest" description="Disordered" evidence="1">
    <location>
        <begin position="296"/>
        <end position="355"/>
    </location>
</feature>
<dbReference type="PaxDb" id="2903-EOD15709"/>
<dbReference type="GeneID" id="17261861"/>
<proteinExistence type="predicted"/>
<evidence type="ECO:0000313" key="2">
    <source>
        <dbReference type="EnsemblProtists" id="EOD15709"/>
    </source>
</evidence>
<name>A0A0D3IWS4_EMIH1</name>
<organism evidence="2 3">
    <name type="scientific">Emiliania huxleyi (strain CCMP1516)</name>
    <dbReference type="NCBI Taxonomy" id="280463"/>
    <lineage>
        <taxon>Eukaryota</taxon>
        <taxon>Haptista</taxon>
        <taxon>Haptophyta</taxon>
        <taxon>Prymnesiophyceae</taxon>
        <taxon>Isochrysidales</taxon>
        <taxon>Noelaerhabdaceae</taxon>
        <taxon>Emiliania</taxon>
    </lineage>
</organism>
<dbReference type="EnsemblProtists" id="EOD15709">
    <property type="protein sequence ID" value="EOD15709"/>
    <property type="gene ID" value="EMIHUDRAFT_103219"/>
</dbReference>
<evidence type="ECO:0000313" key="3">
    <source>
        <dbReference type="Proteomes" id="UP000013827"/>
    </source>
</evidence>
<accession>A0A0D3IWS4</accession>